<organism evidence="7 8">
    <name type="scientific">Ostreococcus lucimarinus (strain CCE9901)</name>
    <dbReference type="NCBI Taxonomy" id="436017"/>
    <lineage>
        <taxon>Eukaryota</taxon>
        <taxon>Viridiplantae</taxon>
        <taxon>Chlorophyta</taxon>
        <taxon>Mamiellophyceae</taxon>
        <taxon>Mamiellales</taxon>
        <taxon>Bathycoccaceae</taxon>
        <taxon>Ostreococcus</taxon>
    </lineage>
</organism>
<evidence type="ECO:0000256" key="4">
    <source>
        <dbReference type="ARBA" id="ARBA00022989"/>
    </source>
</evidence>
<dbReference type="HOGENOM" id="CLU_991744_0_0_1"/>
<dbReference type="GO" id="GO:0005737">
    <property type="term" value="C:cytoplasm"/>
    <property type="evidence" value="ECO:0007669"/>
    <property type="project" value="TreeGrafter"/>
</dbReference>
<evidence type="ECO:0000313" key="8">
    <source>
        <dbReference type="Proteomes" id="UP000001568"/>
    </source>
</evidence>
<reference evidence="7 8" key="1">
    <citation type="journal article" date="2007" name="Proc. Natl. Acad. Sci. U.S.A.">
        <title>The tiny eukaryote Ostreococcus provides genomic insights into the paradox of plankton speciation.</title>
        <authorList>
            <person name="Palenik B."/>
            <person name="Grimwood J."/>
            <person name="Aerts A."/>
            <person name="Rouze P."/>
            <person name="Salamov A."/>
            <person name="Putnam N."/>
            <person name="Dupont C."/>
            <person name="Jorgensen R."/>
            <person name="Derelle E."/>
            <person name="Rombauts S."/>
            <person name="Zhou K."/>
            <person name="Otillar R."/>
            <person name="Merchant S.S."/>
            <person name="Podell S."/>
            <person name="Gaasterland T."/>
            <person name="Napoli C."/>
            <person name="Gendler K."/>
            <person name="Manuell A."/>
            <person name="Tai V."/>
            <person name="Vallon O."/>
            <person name="Piganeau G."/>
            <person name="Jancek S."/>
            <person name="Heijde M."/>
            <person name="Jabbari K."/>
            <person name="Bowler C."/>
            <person name="Lohr M."/>
            <person name="Robbens S."/>
            <person name="Werner G."/>
            <person name="Dubchak I."/>
            <person name="Pazour G.J."/>
            <person name="Ren Q."/>
            <person name="Paulsen I."/>
            <person name="Delwiche C."/>
            <person name="Schmutz J."/>
            <person name="Rokhsar D."/>
            <person name="Van de Peer Y."/>
            <person name="Moreau H."/>
            <person name="Grigoriev I.V."/>
        </authorList>
    </citation>
    <scope>NUCLEOTIDE SEQUENCE [LARGE SCALE GENOMIC DNA]</scope>
    <source>
        <strain evidence="7 8">CCE9901</strain>
    </source>
</reference>
<keyword evidence="8" id="KW-1185">Reference proteome</keyword>
<dbReference type="EMBL" id="CP000586">
    <property type="protein sequence ID" value="ABO96445.1"/>
    <property type="molecule type" value="Genomic_DNA"/>
</dbReference>
<dbReference type="AlphaFoldDB" id="A4RYD7"/>
<sequence length="281" mass="30763">MACYAVSDEIAQRLGTRTHARESAEADACELPTATTRGRFVRDGRRVGRYVAFGAMDGATSYAWYEWVDRVVPDDATRSDAMTTAMKVAMDAAIYNPIWGAFFIVSMGVLSAKDAETIAGDVKRDWKALITSNLTFWVPMNFIIYGFTPLNFRVQVLYALNIIYVCSLSMYSERKTLLKDSGDTMSIPDVVARVLPDDARGDWRALTGCPSCGGERFVPCPACESGRETTTVVDVNGRTRTLSVDSCAGCQGARRIACPECTNVGAGRAPLQSEDEFTPTY</sequence>
<evidence type="ECO:0000256" key="6">
    <source>
        <dbReference type="RuleBase" id="RU363053"/>
    </source>
</evidence>
<comment type="similarity">
    <text evidence="2 6">Belongs to the peroxisomal membrane protein PXMP2/4 family.</text>
</comment>
<dbReference type="eggNOG" id="ENOG502SZ6A">
    <property type="taxonomic scope" value="Eukaryota"/>
</dbReference>
<evidence type="ECO:0000256" key="2">
    <source>
        <dbReference type="ARBA" id="ARBA00006824"/>
    </source>
</evidence>
<dbReference type="STRING" id="436017.A4RYD7"/>
<comment type="subcellular location">
    <subcellularLocation>
        <location evidence="1">Membrane</location>
        <topology evidence="1">Multi-pass membrane protein</topology>
    </subcellularLocation>
</comment>
<gene>
    <name evidence="7" type="ORF">OSTLU_31992</name>
</gene>
<dbReference type="Gramene" id="ABO96445">
    <property type="protein sequence ID" value="ABO96445"/>
    <property type="gene ID" value="OSTLU_31992"/>
</dbReference>
<keyword evidence="3 6" id="KW-0812">Transmembrane</keyword>
<evidence type="ECO:0000313" key="7">
    <source>
        <dbReference type="EMBL" id="ABO96445.1"/>
    </source>
</evidence>
<proteinExistence type="inferred from homology"/>
<feature type="transmembrane region" description="Helical" evidence="6">
    <location>
        <begin position="92"/>
        <end position="110"/>
    </location>
</feature>
<dbReference type="InterPro" id="IPR007248">
    <property type="entry name" value="Mpv17_PMP22"/>
</dbReference>
<keyword evidence="5 6" id="KW-0472">Membrane</keyword>
<dbReference type="RefSeq" id="XP_001418152.1">
    <property type="nucleotide sequence ID" value="XM_001418115.1"/>
</dbReference>
<dbReference type="Proteomes" id="UP000001568">
    <property type="component" value="Chromosome 6"/>
</dbReference>
<dbReference type="OrthoDB" id="10267969at2759"/>
<dbReference type="OMA" id="FWVPMNF"/>
<dbReference type="Pfam" id="PF04117">
    <property type="entry name" value="Mpv17_PMP22"/>
    <property type="match status" value="1"/>
</dbReference>
<evidence type="ECO:0000256" key="3">
    <source>
        <dbReference type="ARBA" id="ARBA00022692"/>
    </source>
</evidence>
<dbReference type="GeneID" id="5002245"/>
<protein>
    <submittedName>
        <fullName evidence="7">Uncharacterized protein</fullName>
    </submittedName>
</protein>
<evidence type="ECO:0000256" key="1">
    <source>
        <dbReference type="ARBA" id="ARBA00004141"/>
    </source>
</evidence>
<dbReference type="KEGG" id="olu:OSTLU_31992"/>
<dbReference type="PANTHER" id="PTHR11266">
    <property type="entry name" value="PEROXISOMAL MEMBRANE PROTEIN 2, PXMP2 MPV17"/>
    <property type="match status" value="1"/>
</dbReference>
<name>A4RYD7_OSTLU</name>
<keyword evidence="4 6" id="KW-1133">Transmembrane helix</keyword>
<feature type="transmembrane region" description="Helical" evidence="6">
    <location>
        <begin position="154"/>
        <end position="171"/>
    </location>
</feature>
<evidence type="ECO:0000256" key="5">
    <source>
        <dbReference type="ARBA" id="ARBA00023136"/>
    </source>
</evidence>
<dbReference type="GO" id="GO:0016020">
    <property type="term" value="C:membrane"/>
    <property type="evidence" value="ECO:0007669"/>
    <property type="project" value="UniProtKB-SubCell"/>
</dbReference>
<accession>A4RYD7</accession>